<dbReference type="AlphaFoldDB" id="A0A8K0CAK7"/>
<organism evidence="1 2">
    <name type="scientific">Ignelater luminosus</name>
    <name type="common">Cucubano</name>
    <name type="synonym">Pyrophorus luminosus</name>
    <dbReference type="NCBI Taxonomy" id="2038154"/>
    <lineage>
        <taxon>Eukaryota</taxon>
        <taxon>Metazoa</taxon>
        <taxon>Ecdysozoa</taxon>
        <taxon>Arthropoda</taxon>
        <taxon>Hexapoda</taxon>
        <taxon>Insecta</taxon>
        <taxon>Pterygota</taxon>
        <taxon>Neoptera</taxon>
        <taxon>Endopterygota</taxon>
        <taxon>Coleoptera</taxon>
        <taxon>Polyphaga</taxon>
        <taxon>Elateriformia</taxon>
        <taxon>Elateroidea</taxon>
        <taxon>Elateridae</taxon>
        <taxon>Agrypninae</taxon>
        <taxon>Pyrophorini</taxon>
        <taxon>Ignelater</taxon>
    </lineage>
</organism>
<proteinExistence type="predicted"/>
<protein>
    <submittedName>
        <fullName evidence="1">Uncharacterized protein</fullName>
    </submittedName>
</protein>
<comment type="caution">
    <text evidence="1">The sequence shown here is derived from an EMBL/GenBank/DDBJ whole genome shotgun (WGS) entry which is preliminary data.</text>
</comment>
<dbReference type="EMBL" id="VTPC01090699">
    <property type="protein sequence ID" value="KAF2881777.1"/>
    <property type="molecule type" value="Genomic_DNA"/>
</dbReference>
<accession>A0A8K0CAK7</accession>
<gene>
    <name evidence="1" type="ORF">ILUMI_24392</name>
</gene>
<evidence type="ECO:0000313" key="1">
    <source>
        <dbReference type="EMBL" id="KAF2881777.1"/>
    </source>
</evidence>
<sequence length="251" mass="28294">MEMTELKELVKFLTRITLESVTTIDLVFSDVCRGDYTVLDSPRIPDNSVVKLGGLEGQNNKKIVCKGKIDMVALSAELKRSLIGMENVYEVGELYLAFHERLNAYYVDSVREIVNAISSLNNNPRCLMLQEESRSNNLCLSKFSQLKVEDVEKIVKAMNNVMGSNGISTKMLKDMWSGLGNRVTKIVNESLRRDRLSNILKISTIVPISKVKDNISYSDLRLHSTESALQLVVDDWRQALDRGEVHSCGVY</sequence>
<evidence type="ECO:0000313" key="2">
    <source>
        <dbReference type="Proteomes" id="UP000801492"/>
    </source>
</evidence>
<reference evidence="1" key="1">
    <citation type="submission" date="2019-08" db="EMBL/GenBank/DDBJ databases">
        <title>The genome of the North American firefly Photinus pyralis.</title>
        <authorList>
            <consortium name="Photinus pyralis genome working group"/>
            <person name="Fallon T.R."/>
            <person name="Sander Lower S.E."/>
            <person name="Weng J.-K."/>
        </authorList>
    </citation>
    <scope>NUCLEOTIDE SEQUENCE</scope>
    <source>
        <strain evidence="1">TRF0915ILg1</strain>
        <tissue evidence="1">Whole body</tissue>
    </source>
</reference>
<name>A0A8K0CAK7_IGNLU</name>
<keyword evidence="2" id="KW-1185">Reference proteome</keyword>
<dbReference type="Proteomes" id="UP000801492">
    <property type="component" value="Unassembled WGS sequence"/>
</dbReference>